<organism evidence="1 3">
    <name type="scientific">Boletus edulis BED1</name>
    <dbReference type="NCBI Taxonomy" id="1328754"/>
    <lineage>
        <taxon>Eukaryota</taxon>
        <taxon>Fungi</taxon>
        <taxon>Dikarya</taxon>
        <taxon>Basidiomycota</taxon>
        <taxon>Agaricomycotina</taxon>
        <taxon>Agaricomycetes</taxon>
        <taxon>Agaricomycetidae</taxon>
        <taxon>Boletales</taxon>
        <taxon>Boletineae</taxon>
        <taxon>Boletaceae</taxon>
        <taxon>Boletoideae</taxon>
        <taxon>Boletus</taxon>
    </lineage>
</organism>
<dbReference type="EMBL" id="WHUW01000319">
    <property type="protein sequence ID" value="KAF8415513.1"/>
    <property type="molecule type" value="Genomic_DNA"/>
</dbReference>
<sequence length="51" mass="5596">MFGARQWRPHTLQPARMINGVAPVPSVGCFATLPNRRAFPVSLRECCGLQG</sequence>
<reference evidence="1" key="2">
    <citation type="journal article" date="2020" name="Nat. Commun.">
        <title>Large-scale genome sequencing of mycorrhizal fungi provides insights into the early evolution of symbiotic traits.</title>
        <authorList>
            <person name="Miyauchi S."/>
            <person name="Kiss E."/>
            <person name="Kuo A."/>
            <person name="Drula E."/>
            <person name="Kohler A."/>
            <person name="Sanchez-Garcia M."/>
            <person name="Morin E."/>
            <person name="Andreopoulos B."/>
            <person name="Barry K.W."/>
            <person name="Bonito G."/>
            <person name="Buee M."/>
            <person name="Carver A."/>
            <person name="Chen C."/>
            <person name="Cichocki N."/>
            <person name="Clum A."/>
            <person name="Culley D."/>
            <person name="Crous P.W."/>
            <person name="Fauchery L."/>
            <person name="Girlanda M."/>
            <person name="Hayes R.D."/>
            <person name="Keri Z."/>
            <person name="LaButti K."/>
            <person name="Lipzen A."/>
            <person name="Lombard V."/>
            <person name="Magnuson J."/>
            <person name="Maillard F."/>
            <person name="Murat C."/>
            <person name="Nolan M."/>
            <person name="Ohm R.A."/>
            <person name="Pangilinan J."/>
            <person name="Pereira M.F."/>
            <person name="Perotto S."/>
            <person name="Peter M."/>
            <person name="Pfister S."/>
            <person name="Riley R."/>
            <person name="Sitrit Y."/>
            <person name="Stielow J.B."/>
            <person name="Szollosi G."/>
            <person name="Zifcakova L."/>
            <person name="Stursova M."/>
            <person name="Spatafora J.W."/>
            <person name="Tedersoo L."/>
            <person name="Vaario L.M."/>
            <person name="Yamada A."/>
            <person name="Yan M."/>
            <person name="Wang P."/>
            <person name="Xu J."/>
            <person name="Bruns T."/>
            <person name="Baldrian P."/>
            <person name="Vilgalys R."/>
            <person name="Dunand C."/>
            <person name="Henrissat B."/>
            <person name="Grigoriev I.V."/>
            <person name="Hibbett D."/>
            <person name="Nagy L.G."/>
            <person name="Martin F.M."/>
        </authorList>
    </citation>
    <scope>NUCLEOTIDE SEQUENCE</scope>
    <source>
        <strain evidence="1">BED1</strain>
    </source>
</reference>
<evidence type="ECO:0000313" key="1">
    <source>
        <dbReference type="EMBL" id="KAF8415513.1"/>
    </source>
</evidence>
<evidence type="ECO:0000313" key="3">
    <source>
        <dbReference type="Proteomes" id="UP001194468"/>
    </source>
</evidence>
<dbReference type="Proteomes" id="UP001194468">
    <property type="component" value="Unassembled WGS sequence"/>
</dbReference>
<accession>A0AAD4BBB8</accession>
<proteinExistence type="predicted"/>
<protein>
    <submittedName>
        <fullName evidence="1">Uncharacterized protein</fullName>
    </submittedName>
</protein>
<dbReference type="EMBL" id="WHUW01000003">
    <property type="protein sequence ID" value="KAF8449375.1"/>
    <property type="molecule type" value="Genomic_DNA"/>
</dbReference>
<keyword evidence="3" id="KW-1185">Reference proteome</keyword>
<name>A0AAD4BBB8_BOLED</name>
<evidence type="ECO:0000313" key="2">
    <source>
        <dbReference type="EMBL" id="KAF8449375.1"/>
    </source>
</evidence>
<gene>
    <name evidence="2" type="ORF">L210DRAFT_3524691</name>
    <name evidence="1" type="ORF">L210DRAFT_3585896</name>
</gene>
<reference evidence="1" key="1">
    <citation type="submission" date="2019-10" db="EMBL/GenBank/DDBJ databases">
        <authorList>
            <consortium name="DOE Joint Genome Institute"/>
            <person name="Kuo A."/>
            <person name="Miyauchi S."/>
            <person name="Kiss E."/>
            <person name="Drula E."/>
            <person name="Kohler A."/>
            <person name="Sanchez-Garcia M."/>
            <person name="Andreopoulos B."/>
            <person name="Barry K.W."/>
            <person name="Bonito G."/>
            <person name="Buee M."/>
            <person name="Carver A."/>
            <person name="Chen C."/>
            <person name="Cichocki N."/>
            <person name="Clum A."/>
            <person name="Culley D."/>
            <person name="Crous P.W."/>
            <person name="Fauchery L."/>
            <person name="Girlanda M."/>
            <person name="Hayes R."/>
            <person name="Keri Z."/>
            <person name="LaButti K."/>
            <person name="Lipzen A."/>
            <person name="Lombard V."/>
            <person name="Magnuson J."/>
            <person name="Maillard F."/>
            <person name="Morin E."/>
            <person name="Murat C."/>
            <person name="Nolan M."/>
            <person name="Ohm R."/>
            <person name="Pangilinan J."/>
            <person name="Pereira M."/>
            <person name="Perotto S."/>
            <person name="Peter M."/>
            <person name="Riley R."/>
            <person name="Sitrit Y."/>
            <person name="Stielow B."/>
            <person name="Szollosi G."/>
            <person name="Zifcakova L."/>
            <person name="Stursova M."/>
            <person name="Spatafora J.W."/>
            <person name="Tedersoo L."/>
            <person name="Vaario L.-M."/>
            <person name="Yamada A."/>
            <person name="Yan M."/>
            <person name="Wang P."/>
            <person name="Xu J."/>
            <person name="Bruns T."/>
            <person name="Baldrian P."/>
            <person name="Vilgalys R."/>
            <person name="Henrissat B."/>
            <person name="Grigoriev I.V."/>
            <person name="Hibbett D."/>
            <person name="Nagy L.G."/>
            <person name="Martin F.M."/>
        </authorList>
    </citation>
    <scope>NUCLEOTIDE SEQUENCE</scope>
    <source>
        <strain evidence="1">BED1</strain>
    </source>
</reference>
<dbReference type="AlphaFoldDB" id="A0AAD4BBB8"/>
<comment type="caution">
    <text evidence="1">The sequence shown here is derived from an EMBL/GenBank/DDBJ whole genome shotgun (WGS) entry which is preliminary data.</text>
</comment>